<dbReference type="InterPro" id="IPR015890">
    <property type="entry name" value="Chorismate_C"/>
</dbReference>
<accession>A0A9Q4EPB3</accession>
<evidence type="ECO:0000256" key="4">
    <source>
        <dbReference type="ARBA" id="ARBA00009562"/>
    </source>
</evidence>
<comment type="subunit">
    <text evidence="10">Monomer. Heterodimer consisting of two non-identical subunits: a glutamine amidotransferase subunit (PabA) and a aminodeoxychorismate synthase subunit (PabB).</text>
</comment>
<evidence type="ECO:0000313" key="16">
    <source>
        <dbReference type="Proteomes" id="UP001073053"/>
    </source>
</evidence>
<evidence type="ECO:0000256" key="8">
    <source>
        <dbReference type="ARBA" id="ARBA00022909"/>
    </source>
</evidence>
<organism evidence="15 16">
    <name type="scientific">Bacillus halotolerans</name>
    <dbReference type="NCBI Taxonomy" id="260554"/>
    <lineage>
        <taxon>Bacteria</taxon>
        <taxon>Bacillati</taxon>
        <taxon>Bacillota</taxon>
        <taxon>Bacilli</taxon>
        <taxon>Bacillales</taxon>
        <taxon>Bacillaceae</taxon>
        <taxon>Bacillus</taxon>
    </lineage>
</organism>
<keyword evidence="6" id="KW-0808">Transferase</keyword>
<dbReference type="GO" id="GO:0000162">
    <property type="term" value="P:L-tryptophan biosynthetic process"/>
    <property type="evidence" value="ECO:0007669"/>
    <property type="project" value="TreeGrafter"/>
</dbReference>
<evidence type="ECO:0000256" key="7">
    <source>
        <dbReference type="ARBA" id="ARBA00022842"/>
    </source>
</evidence>
<comment type="cofactor">
    <cofactor evidence="2">
        <name>Mg(2+)</name>
        <dbReference type="ChEBI" id="CHEBI:18420"/>
    </cofactor>
</comment>
<feature type="domain" description="Anthranilate synthase component I N-terminal" evidence="14">
    <location>
        <begin position="17"/>
        <end position="150"/>
    </location>
</feature>
<evidence type="ECO:0000256" key="2">
    <source>
        <dbReference type="ARBA" id="ARBA00001946"/>
    </source>
</evidence>
<evidence type="ECO:0000256" key="9">
    <source>
        <dbReference type="ARBA" id="ARBA00057998"/>
    </source>
</evidence>
<comment type="catalytic activity">
    <reaction evidence="1">
        <text>chorismate + L-glutamine = 4-amino-4-deoxychorismate + L-glutamate</text>
        <dbReference type="Rhea" id="RHEA:11672"/>
        <dbReference type="ChEBI" id="CHEBI:29748"/>
        <dbReference type="ChEBI" id="CHEBI:29985"/>
        <dbReference type="ChEBI" id="CHEBI:58359"/>
        <dbReference type="ChEBI" id="CHEBI:58406"/>
        <dbReference type="EC" id="2.6.1.85"/>
    </reaction>
</comment>
<evidence type="ECO:0000256" key="5">
    <source>
        <dbReference type="ARBA" id="ARBA00013139"/>
    </source>
</evidence>
<keyword evidence="7" id="KW-0460">Magnesium</keyword>
<evidence type="ECO:0000259" key="13">
    <source>
        <dbReference type="Pfam" id="PF00425"/>
    </source>
</evidence>
<reference evidence="15" key="1">
    <citation type="submission" date="2022-02" db="EMBL/GenBank/DDBJ databases">
        <title>Crop Bioprotection Bacillus Genome Sequencing.</title>
        <authorList>
            <person name="Dunlap C."/>
        </authorList>
    </citation>
    <scope>NUCLEOTIDE SEQUENCE</scope>
    <source>
        <strain evidence="15">EC49O2N-C10</strain>
    </source>
</reference>
<evidence type="ECO:0000256" key="3">
    <source>
        <dbReference type="ARBA" id="ARBA00005009"/>
    </source>
</evidence>
<dbReference type="PANTHER" id="PTHR11236">
    <property type="entry name" value="AMINOBENZOATE/ANTHRANILATE SYNTHASE"/>
    <property type="match status" value="1"/>
</dbReference>
<name>A0A9Q4EPB3_9BACI</name>
<dbReference type="Proteomes" id="UP001073053">
    <property type="component" value="Unassembled WGS sequence"/>
</dbReference>
<dbReference type="Gene3D" id="3.60.120.10">
    <property type="entry name" value="Anthranilate synthase"/>
    <property type="match status" value="1"/>
</dbReference>
<dbReference type="Pfam" id="PF04715">
    <property type="entry name" value="Anth_synt_I_N"/>
    <property type="match status" value="1"/>
</dbReference>
<comment type="function">
    <text evidence="9">Part of a heterodimeric complex that catalyzes the two-step biosynthesis of 4-amino-4-deoxychorismate (ADC), a precursor of p-aminobenzoate (PABA) and tetrahydrofolate. In the first step, a glutamine amidotransferase (PabA) generates ammonia as a substrate that, along with chorismate, is used in the second step, catalyzed by aminodeoxychorismate synthase (PabB) to produce ADC.</text>
</comment>
<evidence type="ECO:0000256" key="11">
    <source>
        <dbReference type="ARBA" id="ARBA00070463"/>
    </source>
</evidence>
<evidence type="ECO:0000256" key="12">
    <source>
        <dbReference type="ARBA" id="ARBA00078907"/>
    </source>
</evidence>
<feature type="domain" description="Chorismate-utilising enzyme C-terminal" evidence="13">
    <location>
        <begin position="198"/>
        <end position="451"/>
    </location>
</feature>
<dbReference type="PRINTS" id="PR00095">
    <property type="entry name" value="ANTSNTHASEI"/>
</dbReference>
<sequence length="469" mass="53131">MAQRRPAGRKVPFQKDSFLQQYEKLSQSRKQHVLLESARGGRYSIAGLDPIAAVKGKDGITTIKHGDETLFKEGDPLRAFHSWFKTLETETDEELPDFQGGAIGFLSYDYARYIENFKMLSLDDLETPDIYFLVFDDIAVYDHEEQALWLVTHVNDENESADEKLSQLEHMWLTELPGEPLQEMTYTADGSFAAPFTEEGFSQAVEKIKQYIASGDVFQVNLSIRQSQLLSAHPYEIYKKLREVNPSPYMAYLETPDFQIICGSPELLVSKKGKLLETRPIAGTRSRGKTDEEDEALANELIHNEKERAEHVMLVDLERNDLGRVSRYGSVRVNEFMAIEKYSHVMHIVSNVQGELQDGYDAVDIIHAVFPGGTITGAPKVRTMEIIEELEPTRRGLYTGSIGWFGYNQDLQFNIVIRTIYAAGGQAFMQSGAGVVIDSVPKHEYRESFKKAFAMQKALELSEAETKIR</sequence>
<dbReference type="EMBL" id="JALAWA010000022">
    <property type="protein sequence ID" value="MCY9187100.1"/>
    <property type="molecule type" value="Genomic_DNA"/>
</dbReference>
<evidence type="ECO:0000256" key="1">
    <source>
        <dbReference type="ARBA" id="ARBA00001000"/>
    </source>
</evidence>
<evidence type="ECO:0000256" key="10">
    <source>
        <dbReference type="ARBA" id="ARBA00062013"/>
    </source>
</evidence>
<dbReference type="AlphaFoldDB" id="A0A9Q4EPB3"/>
<dbReference type="EC" id="2.6.1.85" evidence="5"/>
<dbReference type="SUPFAM" id="SSF56322">
    <property type="entry name" value="ADC synthase"/>
    <property type="match status" value="1"/>
</dbReference>
<dbReference type="PANTHER" id="PTHR11236:SF41">
    <property type="entry name" value="AMINODEOXYCHORISMATE SYNTHASE COMPONENT 1"/>
    <property type="match status" value="1"/>
</dbReference>
<evidence type="ECO:0000259" key="14">
    <source>
        <dbReference type="Pfam" id="PF04715"/>
    </source>
</evidence>
<comment type="pathway">
    <text evidence="3">Cofactor biosynthesis; tetrahydrofolate biosynthesis; 4-aminobenzoate from chorismate: step 1/2.</text>
</comment>
<evidence type="ECO:0000313" key="15">
    <source>
        <dbReference type="EMBL" id="MCY9187100.1"/>
    </source>
</evidence>
<dbReference type="GO" id="GO:0046820">
    <property type="term" value="F:4-amino-4-deoxychorismate synthase activity"/>
    <property type="evidence" value="ECO:0007669"/>
    <property type="project" value="UniProtKB-EC"/>
</dbReference>
<dbReference type="InterPro" id="IPR005801">
    <property type="entry name" value="ADC_synthase"/>
</dbReference>
<dbReference type="RefSeq" id="WP_268498735.1">
    <property type="nucleotide sequence ID" value="NZ_JALAVZ010000023.1"/>
</dbReference>
<comment type="caution">
    <text evidence="15">The sequence shown here is derived from an EMBL/GenBank/DDBJ whole genome shotgun (WGS) entry which is preliminary data.</text>
</comment>
<keyword evidence="8" id="KW-0289">Folate biosynthesis</keyword>
<dbReference type="InterPro" id="IPR006805">
    <property type="entry name" value="Anth_synth_I_N"/>
</dbReference>
<dbReference type="Pfam" id="PF00425">
    <property type="entry name" value="Chorismate_bind"/>
    <property type="match status" value="1"/>
</dbReference>
<evidence type="ECO:0000256" key="6">
    <source>
        <dbReference type="ARBA" id="ARBA00022679"/>
    </source>
</evidence>
<proteinExistence type="inferred from homology"/>
<gene>
    <name evidence="15" type="ORF">MOF03_21155</name>
</gene>
<comment type="similarity">
    <text evidence="4">Belongs to the anthranilate synthase component I family.</text>
</comment>
<dbReference type="GO" id="GO:0046656">
    <property type="term" value="P:folic acid biosynthetic process"/>
    <property type="evidence" value="ECO:0007669"/>
    <property type="project" value="UniProtKB-KW"/>
</dbReference>
<dbReference type="FunFam" id="3.60.120.10:FF:000004">
    <property type="entry name" value="Aminodeoxychorismate synthase, component I"/>
    <property type="match status" value="1"/>
</dbReference>
<dbReference type="GO" id="GO:0046654">
    <property type="term" value="P:tetrahydrofolate biosynthetic process"/>
    <property type="evidence" value="ECO:0007669"/>
    <property type="project" value="UniProtKB-ARBA"/>
</dbReference>
<dbReference type="InterPro" id="IPR019999">
    <property type="entry name" value="Anth_synth_I-like"/>
</dbReference>
<protein>
    <recommendedName>
        <fullName evidence="11">Aminodeoxychorismate synthase component 1</fullName>
        <ecNumber evidence="5">2.6.1.85</ecNumber>
    </recommendedName>
    <alternativeName>
        <fullName evidence="12">4-amino-4-deoxychorismate synthase component 1</fullName>
    </alternativeName>
</protein>